<organism evidence="2 3">
    <name type="scientific">Plakobranchus ocellatus</name>
    <dbReference type="NCBI Taxonomy" id="259542"/>
    <lineage>
        <taxon>Eukaryota</taxon>
        <taxon>Metazoa</taxon>
        <taxon>Spiralia</taxon>
        <taxon>Lophotrochozoa</taxon>
        <taxon>Mollusca</taxon>
        <taxon>Gastropoda</taxon>
        <taxon>Heterobranchia</taxon>
        <taxon>Euthyneura</taxon>
        <taxon>Panpulmonata</taxon>
        <taxon>Sacoglossa</taxon>
        <taxon>Placobranchoidea</taxon>
        <taxon>Plakobranchidae</taxon>
        <taxon>Plakobranchus</taxon>
    </lineage>
</organism>
<dbReference type="AlphaFoldDB" id="A0AAV4CR51"/>
<gene>
    <name evidence="2" type="ORF">PoB_006083100</name>
</gene>
<dbReference type="Proteomes" id="UP000735302">
    <property type="component" value="Unassembled WGS sequence"/>
</dbReference>
<keyword evidence="3" id="KW-1185">Reference proteome</keyword>
<proteinExistence type="predicted"/>
<reference evidence="2 3" key="1">
    <citation type="journal article" date="2021" name="Elife">
        <title>Chloroplast acquisition without the gene transfer in kleptoplastic sea slugs, Plakobranchus ocellatus.</title>
        <authorList>
            <person name="Maeda T."/>
            <person name="Takahashi S."/>
            <person name="Yoshida T."/>
            <person name="Shimamura S."/>
            <person name="Takaki Y."/>
            <person name="Nagai Y."/>
            <person name="Toyoda A."/>
            <person name="Suzuki Y."/>
            <person name="Arimoto A."/>
            <person name="Ishii H."/>
            <person name="Satoh N."/>
            <person name="Nishiyama T."/>
            <person name="Hasebe M."/>
            <person name="Maruyama T."/>
            <person name="Minagawa J."/>
            <person name="Obokata J."/>
            <person name="Shigenobu S."/>
        </authorList>
    </citation>
    <scope>NUCLEOTIDE SEQUENCE [LARGE SCALE GENOMIC DNA]</scope>
</reference>
<comment type="caution">
    <text evidence="2">The sequence shown here is derived from an EMBL/GenBank/DDBJ whole genome shotgun (WGS) entry which is preliminary data.</text>
</comment>
<evidence type="ECO:0000313" key="2">
    <source>
        <dbReference type="EMBL" id="GFO34326.1"/>
    </source>
</evidence>
<sequence length="110" mass="12534">MVHLARRTRYLSYGPQSSRKADDKAIKKITQSRRVKWQISLKANELGFAPACNRERNHKGRGRINSGGGHTDKRIAQQTRKLNTQERKLEGPEVVREGEIIIDQCRPSVG</sequence>
<name>A0AAV4CR51_9GAST</name>
<dbReference type="EMBL" id="BLXT01006888">
    <property type="protein sequence ID" value="GFO34326.1"/>
    <property type="molecule type" value="Genomic_DNA"/>
</dbReference>
<protein>
    <submittedName>
        <fullName evidence="2">Uncharacterized protein</fullName>
    </submittedName>
</protein>
<accession>A0AAV4CR51</accession>
<feature type="region of interest" description="Disordered" evidence="1">
    <location>
        <begin position="53"/>
        <end position="73"/>
    </location>
</feature>
<evidence type="ECO:0000313" key="3">
    <source>
        <dbReference type="Proteomes" id="UP000735302"/>
    </source>
</evidence>
<feature type="region of interest" description="Disordered" evidence="1">
    <location>
        <begin position="1"/>
        <end position="25"/>
    </location>
</feature>
<evidence type="ECO:0000256" key="1">
    <source>
        <dbReference type="SAM" id="MobiDB-lite"/>
    </source>
</evidence>